<dbReference type="Pfam" id="PF00291">
    <property type="entry name" value="PALP"/>
    <property type="match status" value="1"/>
</dbReference>
<dbReference type="GO" id="GO:0006565">
    <property type="term" value="P:L-serine catabolic process"/>
    <property type="evidence" value="ECO:0007669"/>
    <property type="project" value="TreeGrafter"/>
</dbReference>
<accession>A0A644TQW6</accession>
<keyword evidence="6" id="KW-0791">Threonine biosynthesis</keyword>
<keyword evidence="5" id="KW-0028">Amino-acid biosynthesis</keyword>
<sequence length="373" mass="39773">MSYTCYQCGKTYREDQLILECTCGGYLKAPERAIRKQDIITQDPTLWRYRKALPIGENDPVISLGEGLTPLVKTNFGGLFFKADSLMPTGSFKDRGAALVISHLKKLGIKKVINDSSGNSAAAYAAYCAAAGLECHIFTPASTSVGKLVQIQMYGAKVTKVAGARDQVTLAAKAEAEKQVGQAVYAGHNTHPLFPEGCKTVAYEIWEQLGWGVPDNIVVPFGGGSAMLGMYKGFRELVSVGEIPHMPRIFVIQAHSCNPLYSLFVGKEESAQCVPGLAEGISIAKPIKKVEAIAAVRQTGGTVEEVSEGEIIEALREASRAGFYVEPTTAATVAGALRLQKTGVIRSAEKTVVLLTGNGLKATDKIGQAMGLV</sequence>
<dbReference type="GO" id="GO:0004794">
    <property type="term" value="F:threonine deaminase activity"/>
    <property type="evidence" value="ECO:0007669"/>
    <property type="project" value="TreeGrafter"/>
</dbReference>
<dbReference type="InterPro" id="IPR000634">
    <property type="entry name" value="Ser/Thr_deHydtase_PyrdxlP-BS"/>
</dbReference>
<evidence type="ECO:0000256" key="6">
    <source>
        <dbReference type="ARBA" id="ARBA00022697"/>
    </source>
</evidence>
<organism evidence="10">
    <name type="scientific">bioreactor metagenome</name>
    <dbReference type="NCBI Taxonomy" id="1076179"/>
    <lineage>
        <taxon>unclassified sequences</taxon>
        <taxon>metagenomes</taxon>
        <taxon>ecological metagenomes</taxon>
    </lineage>
</organism>
<comment type="cofactor">
    <cofactor evidence="1">
        <name>pyridoxal 5'-phosphate</name>
        <dbReference type="ChEBI" id="CHEBI:597326"/>
    </cofactor>
</comment>
<dbReference type="GO" id="GO:0004795">
    <property type="term" value="F:threonine synthase activity"/>
    <property type="evidence" value="ECO:0007669"/>
    <property type="project" value="UniProtKB-EC"/>
</dbReference>
<reference evidence="10" key="1">
    <citation type="submission" date="2019-08" db="EMBL/GenBank/DDBJ databases">
        <authorList>
            <person name="Kucharzyk K."/>
            <person name="Murdoch R.W."/>
            <person name="Higgins S."/>
            <person name="Loffler F."/>
        </authorList>
    </citation>
    <scope>NUCLEOTIDE SEQUENCE</scope>
</reference>
<dbReference type="EC" id="4.2.3.1" evidence="4"/>
<dbReference type="CDD" id="cd01563">
    <property type="entry name" value="Thr-synth_1"/>
    <property type="match status" value="1"/>
</dbReference>
<dbReference type="AlphaFoldDB" id="A0A644TQW6"/>
<dbReference type="InterPro" id="IPR050147">
    <property type="entry name" value="Ser/Thr_Dehydratase"/>
</dbReference>
<protein>
    <recommendedName>
        <fullName evidence="4">threonine synthase</fullName>
        <ecNumber evidence="4">4.2.3.1</ecNumber>
    </recommendedName>
</protein>
<dbReference type="InterPro" id="IPR036052">
    <property type="entry name" value="TrpB-like_PALP_sf"/>
</dbReference>
<evidence type="ECO:0000256" key="2">
    <source>
        <dbReference type="ARBA" id="ARBA00004979"/>
    </source>
</evidence>
<dbReference type="PANTHER" id="PTHR48078:SF6">
    <property type="entry name" value="L-THREONINE DEHYDRATASE CATABOLIC TDCB"/>
    <property type="match status" value="1"/>
</dbReference>
<evidence type="ECO:0000259" key="9">
    <source>
        <dbReference type="Pfam" id="PF00291"/>
    </source>
</evidence>
<keyword evidence="7" id="KW-0663">Pyridoxal phosphate</keyword>
<comment type="caution">
    <text evidence="10">The sequence shown here is derived from an EMBL/GenBank/DDBJ whole genome shotgun (WGS) entry which is preliminary data.</text>
</comment>
<evidence type="ECO:0000256" key="1">
    <source>
        <dbReference type="ARBA" id="ARBA00001933"/>
    </source>
</evidence>
<dbReference type="GO" id="GO:0006567">
    <property type="term" value="P:L-threonine catabolic process"/>
    <property type="evidence" value="ECO:0007669"/>
    <property type="project" value="TreeGrafter"/>
</dbReference>
<evidence type="ECO:0000256" key="8">
    <source>
        <dbReference type="ARBA" id="ARBA00023239"/>
    </source>
</evidence>
<dbReference type="SUPFAM" id="SSF53686">
    <property type="entry name" value="Tryptophan synthase beta subunit-like PLP-dependent enzymes"/>
    <property type="match status" value="1"/>
</dbReference>
<dbReference type="Gene3D" id="3.40.50.1100">
    <property type="match status" value="2"/>
</dbReference>
<evidence type="ECO:0000313" key="10">
    <source>
        <dbReference type="EMBL" id="MPL69354.1"/>
    </source>
</evidence>
<evidence type="ECO:0000256" key="3">
    <source>
        <dbReference type="ARBA" id="ARBA00005517"/>
    </source>
</evidence>
<evidence type="ECO:0000256" key="7">
    <source>
        <dbReference type="ARBA" id="ARBA00022898"/>
    </source>
</evidence>
<dbReference type="InterPro" id="IPR004450">
    <property type="entry name" value="Thr_synthase-like"/>
</dbReference>
<dbReference type="GO" id="GO:0009097">
    <property type="term" value="P:isoleucine biosynthetic process"/>
    <property type="evidence" value="ECO:0007669"/>
    <property type="project" value="TreeGrafter"/>
</dbReference>
<dbReference type="EMBL" id="VSSQ01000046">
    <property type="protein sequence ID" value="MPL69354.1"/>
    <property type="molecule type" value="Genomic_DNA"/>
</dbReference>
<dbReference type="GO" id="GO:0009088">
    <property type="term" value="P:threonine biosynthetic process"/>
    <property type="evidence" value="ECO:0007669"/>
    <property type="project" value="UniProtKB-UniPathway"/>
</dbReference>
<gene>
    <name evidence="10" type="primary">thrC_7</name>
    <name evidence="10" type="ORF">SDC9_15093</name>
</gene>
<keyword evidence="8 10" id="KW-0456">Lyase</keyword>
<dbReference type="GO" id="GO:0003941">
    <property type="term" value="F:L-serine ammonia-lyase activity"/>
    <property type="evidence" value="ECO:0007669"/>
    <property type="project" value="TreeGrafter"/>
</dbReference>
<dbReference type="PANTHER" id="PTHR48078">
    <property type="entry name" value="THREONINE DEHYDRATASE, MITOCHONDRIAL-RELATED"/>
    <property type="match status" value="1"/>
</dbReference>
<dbReference type="GO" id="GO:0030170">
    <property type="term" value="F:pyridoxal phosphate binding"/>
    <property type="evidence" value="ECO:0007669"/>
    <property type="project" value="InterPro"/>
</dbReference>
<comment type="pathway">
    <text evidence="2">Amino-acid biosynthesis; L-threonine biosynthesis; L-threonine from L-aspartate: step 5/5.</text>
</comment>
<comment type="similarity">
    <text evidence="3">Belongs to the threonine synthase family.</text>
</comment>
<dbReference type="NCBIfam" id="TIGR00260">
    <property type="entry name" value="thrC"/>
    <property type="match status" value="1"/>
</dbReference>
<dbReference type="PROSITE" id="PS00165">
    <property type="entry name" value="DEHYDRATASE_SER_THR"/>
    <property type="match status" value="1"/>
</dbReference>
<evidence type="ECO:0000256" key="4">
    <source>
        <dbReference type="ARBA" id="ARBA00013028"/>
    </source>
</evidence>
<proteinExistence type="inferred from homology"/>
<feature type="domain" description="Tryptophan synthase beta chain-like PALP" evidence="9">
    <location>
        <begin position="62"/>
        <end position="357"/>
    </location>
</feature>
<name>A0A644TQW6_9ZZZZ</name>
<dbReference type="UniPathway" id="UPA00050">
    <property type="reaction ID" value="UER00065"/>
</dbReference>
<evidence type="ECO:0000256" key="5">
    <source>
        <dbReference type="ARBA" id="ARBA00022605"/>
    </source>
</evidence>
<dbReference type="InterPro" id="IPR001926">
    <property type="entry name" value="TrpB-like_PALP"/>
</dbReference>